<dbReference type="PANTHER" id="PTHR34977:SF1">
    <property type="entry name" value="UPF0337 PROTEIN YJBJ"/>
    <property type="match status" value="1"/>
</dbReference>
<comment type="similarity">
    <text evidence="1">Belongs to the UPF0337 (CsbD) family.</text>
</comment>
<dbReference type="SUPFAM" id="SSF69047">
    <property type="entry name" value="Hypothetical protein YjbJ"/>
    <property type="match status" value="1"/>
</dbReference>
<evidence type="ECO:0000313" key="5">
    <source>
        <dbReference type="Proteomes" id="UP000765160"/>
    </source>
</evidence>
<evidence type="ECO:0000256" key="2">
    <source>
        <dbReference type="SAM" id="MobiDB-lite"/>
    </source>
</evidence>
<gene>
    <name evidence="4" type="ORF">HB662_08045</name>
</gene>
<evidence type="ECO:0000259" key="3">
    <source>
        <dbReference type="Pfam" id="PF05532"/>
    </source>
</evidence>
<dbReference type="InterPro" id="IPR050423">
    <property type="entry name" value="UPF0337_stress_rsp"/>
</dbReference>
<accession>A0ABX1EXB9</accession>
<dbReference type="RefSeq" id="WP_168048979.1">
    <property type="nucleotide sequence ID" value="NZ_JAATJR010000002.1"/>
</dbReference>
<feature type="compositionally biased region" description="Basic and acidic residues" evidence="2">
    <location>
        <begin position="49"/>
        <end position="64"/>
    </location>
</feature>
<dbReference type="PANTHER" id="PTHR34977">
    <property type="entry name" value="UPF0337 PROTEIN YJBJ"/>
    <property type="match status" value="1"/>
</dbReference>
<keyword evidence="5" id="KW-1185">Reference proteome</keyword>
<reference evidence="4 5" key="1">
    <citation type="submission" date="2020-03" db="EMBL/GenBank/DDBJ databases">
        <title>Roseomonas selenitidurans sp. nov. isolated from soil.</title>
        <authorList>
            <person name="Liu H."/>
        </authorList>
    </citation>
    <scope>NUCLEOTIDE SEQUENCE [LARGE SCALE GENOMIC DNA]</scope>
    <source>
        <strain evidence="4 5">JCM 15073</strain>
    </source>
</reference>
<evidence type="ECO:0000313" key="4">
    <source>
        <dbReference type="EMBL" id="NKE44725.1"/>
    </source>
</evidence>
<proteinExistence type="inferred from homology"/>
<organism evidence="4 5">
    <name type="scientific">Falsiroseomonas frigidaquae</name>
    <dbReference type="NCBI Taxonomy" id="487318"/>
    <lineage>
        <taxon>Bacteria</taxon>
        <taxon>Pseudomonadati</taxon>
        <taxon>Pseudomonadota</taxon>
        <taxon>Alphaproteobacteria</taxon>
        <taxon>Acetobacterales</taxon>
        <taxon>Roseomonadaceae</taxon>
        <taxon>Falsiroseomonas</taxon>
    </lineage>
</organism>
<dbReference type="Proteomes" id="UP000765160">
    <property type="component" value="Unassembled WGS sequence"/>
</dbReference>
<dbReference type="InterPro" id="IPR008462">
    <property type="entry name" value="CsbD"/>
</dbReference>
<name>A0ABX1EXB9_9PROT</name>
<protein>
    <submittedName>
        <fullName evidence="4">CsbD family protein</fullName>
    </submittedName>
</protein>
<dbReference type="EMBL" id="JAAVTX010000002">
    <property type="protein sequence ID" value="NKE44725.1"/>
    <property type="molecule type" value="Genomic_DNA"/>
</dbReference>
<comment type="caution">
    <text evidence="4">The sequence shown here is derived from an EMBL/GenBank/DDBJ whole genome shotgun (WGS) entry which is preliminary data.</text>
</comment>
<sequence>MDNERIKGAGNQAKGAIKQGIGELTGDAKLEAEGRMDKAKGKVQSAVGETKDAARDAVDGKDRV</sequence>
<evidence type="ECO:0000256" key="1">
    <source>
        <dbReference type="ARBA" id="ARBA00009129"/>
    </source>
</evidence>
<dbReference type="Pfam" id="PF05532">
    <property type="entry name" value="CsbD"/>
    <property type="match status" value="1"/>
</dbReference>
<dbReference type="Gene3D" id="1.10.1470.10">
    <property type="entry name" value="YjbJ"/>
    <property type="match status" value="1"/>
</dbReference>
<feature type="region of interest" description="Disordered" evidence="2">
    <location>
        <begin position="32"/>
        <end position="64"/>
    </location>
</feature>
<feature type="domain" description="CsbD-like" evidence="3">
    <location>
        <begin position="4"/>
        <end position="56"/>
    </location>
</feature>
<dbReference type="InterPro" id="IPR036629">
    <property type="entry name" value="YjbJ_sf"/>
</dbReference>